<proteinExistence type="predicted"/>
<evidence type="ECO:0000256" key="1">
    <source>
        <dbReference type="SAM" id="Phobius"/>
    </source>
</evidence>
<name>A0A9R1VVE8_LACSA</name>
<dbReference type="EMBL" id="NBSK02000004">
    <property type="protein sequence ID" value="KAJ0214597.1"/>
    <property type="molecule type" value="Genomic_DNA"/>
</dbReference>
<dbReference type="GO" id="GO:0019104">
    <property type="term" value="F:DNA N-glycosylase activity"/>
    <property type="evidence" value="ECO:0007669"/>
    <property type="project" value="InterPro"/>
</dbReference>
<dbReference type="GO" id="GO:0141166">
    <property type="term" value="P:chromosomal 5-methylcytosine DNA demethylation pathway"/>
    <property type="evidence" value="ECO:0007669"/>
    <property type="project" value="InterPro"/>
</dbReference>
<dbReference type="InterPro" id="IPR044811">
    <property type="entry name" value="DME/ROS1"/>
</dbReference>
<organism evidence="2 3">
    <name type="scientific">Lactuca sativa</name>
    <name type="common">Garden lettuce</name>
    <dbReference type="NCBI Taxonomy" id="4236"/>
    <lineage>
        <taxon>Eukaryota</taxon>
        <taxon>Viridiplantae</taxon>
        <taxon>Streptophyta</taxon>
        <taxon>Embryophyta</taxon>
        <taxon>Tracheophyta</taxon>
        <taxon>Spermatophyta</taxon>
        <taxon>Magnoliopsida</taxon>
        <taxon>eudicotyledons</taxon>
        <taxon>Gunneridae</taxon>
        <taxon>Pentapetalae</taxon>
        <taxon>asterids</taxon>
        <taxon>campanulids</taxon>
        <taxon>Asterales</taxon>
        <taxon>Asteraceae</taxon>
        <taxon>Cichorioideae</taxon>
        <taxon>Cichorieae</taxon>
        <taxon>Lactucinae</taxon>
        <taxon>Lactuca</taxon>
    </lineage>
</organism>
<feature type="transmembrane region" description="Helical" evidence="1">
    <location>
        <begin position="6"/>
        <end position="26"/>
    </location>
</feature>
<accession>A0A9R1VVE8</accession>
<dbReference type="PANTHER" id="PTHR46213">
    <property type="entry name" value="TRANSCRIPTIONAL ACTIVATOR DEMETER"/>
    <property type="match status" value="1"/>
</dbReference>
<protein>
    <submittedName>
        <fullName evidence="2">Uncharacterized protein</fullName>
    </submittedName>
</protein>
<dbReference type="PANTHER" id="PTHR46213:SF13">
    <property type="entry name" value="DEMETER-LIKE PROTEIN 2-RELATED"/>
    <property type="match status" value="1"/>
</dbReference>
<keyword evidence="3" id="KW-1185">Reference proteome</keyword>
<evidence type="ECO:0000313" key="2">
    <source>
        <dbReference type="EMBL" id="KAJ0214597.1"/>
    </source>
</evidence>
<sequence>MITFGKGIYVFSSIIKVLIIIFNYSARLRIRAPEGSLASITEKKTGQKLIGMSDQPNEQLQKLFEVQNSNPDINQPNEQLQKLSEVQNWTIIEVASTSGPIVEVPLSPKPIIEIQQELDMEDFCEEDGEEIPMIILNMEEFTQNLQTYMEKHMELGEGDLSKALVALTSEAVAIPVPKLKNVIQLRTEHQVYELPDSHPLLEGVKLQIRLNRKLDNVLPKNLARYVMKKHVFFFCNSTREANNQTVRGTALVSLAVMRGSFPLNGTYFHVNEFFLY</sequence>
<dbReference type="GO" id="GO:0035514">
    <property type="term" value="F:DNA demethylase activity"/>
    <property type="evidence" value="ECO:0007669"/>
    <property type="project" value="InterPro"/>
</dbReference>
<keyword evidence="1" id="KW-0472">Membrane</keyword>
<keyword evidence="1" id="KW-0812">Transmembrane</keyword>
<reference evidence="2 3" key="1">
    <citation type="journal article" date="2017" name="Nat. Commun.">
        <title>Genome assembly with in vitro proximity ligation data and whole-genome triplication in lettuce.</title>
        <authorList>
            <person name="Reyes-Chin-Wo S."/>
            <person name="Wang Z."/>
            <person name="Yang X."/>
            <person name="Kozik A."/>
            <person name="Arikit S."/>
            <person name="Song C."/>
            <person name="Xia L."/>
            <person name="Froenicke L."/>
            <person name="Lavelle D.O."/>
            <person name="Truco M.J."/>
            <person name="Xia R."/>
            <person name="Zhu S."/>
            <person name="Xu C."/>
            <person name="Xu H."/>
            <person name="Xu X."/>
            <person name="Cox K."/>
            <person name="Korf I."/>
            <person name="Meyers B.C."/>
            <person name="Michelmore R.W."/>
        </authorList>
    </citation>
    <scope>NUCLEOTIDE SEQUENCE [LARGE SCALE GENOMIC DNA]</scope>
    <source>
        <strain evidence="3">cv. Salinas</strain>
        <tissue evidence="2">Seedlings</tissue>
    </source>
</reference>
<comment type="caution">
    <text evidence="2">The sequence shown here is derived from an EMBL/GenBank/DDBJ whole genome shotgun (WGS) entry which is preliminary data.</text>
</comment>
<gene>
    <name evidence="2" type="ORF">LSAT_V11C400203760</name>
</gene>
<dbReference type="AlphaFoldDB" id="A0A9R1VVE8"/>
<keyword evidence="1" id="KW-1133">Transmembrane helix</keyword>
<evidence type="ECO:0000313" key="3">
    <source>
        <dbReference type="Proteomes" id="UP000235145"/>
    </source>
</evidence>
<dbReference type="Proteomes" id="UP000235145">
    <property type="component" value="Unassembled WGS sequence"/>
</dbReference>